<dbReference type="Proteomes" id="UP000032141">
    <property type="component" value="Chromosome C7"/>
</dbReference>
<sequence length="69" mass="7766">MERLVGHTDDVSSVVFHPTKDDIIVSASNDKTLRVWDTKSRAQLHTFHSNNGDRFWSLAAHPHKSLLAA</sequence>
<dbReference type="HOGENOM" id="CLU_2779371_0_0_1"/>
<dbReference type="Gramene" id="Bo7g119020.1">
    <property type="protein sequence ID" value="Bo7g119020.1"/>
    <property type="gene ID" value="Bo7g119020"/>
</dbReference>
<keyword evidence="5" id="KW-1185">Reference proteome</keyword>
<keyword evidence="1 3" id="KW-0853">WD repeat</keyword>
<reference evidence="4" key="2">
    <citation type="submission" date="2015-03" db="UniProtKB">
        <authorList>
            <consortium name="EnsemblPlants"/>
        </authorList>
    </citation>
    <scope>IDENTIFICATION</scope>
</reference>
<dbReference type="SMART" id="SM00320">
    <property type="entry name" value="WD40"/>
    <property type="match status" value="1"/>
</dbReference>
<dbReference type="InterPro" id="IPR019775">
    <property type="entry name" value="WD40_repeat_CS"/>
</dbReference>
<dbReference type="AlphaFoldDB" id="A0A0D3DIA4"/>
<protein>
    <submittedName>
        <fullName evidence="4">Uncharacterized protein</fullName>
    </submittedName>
</protein>
<accession>A0A0D3DIA4</accession>
<dbReference type="eggNOG" id="KOG0292">
    <property type="taxonomic scope" value="Eukaryota"/>
</dbReference>
<evidence type="ECO:0000313" key="4">
    <source>
        <dbReference type="EnsemblPlants" id="Bo7g119020.1"/>
    </source>
</evidence>
<dbReference type="InterPro" id="IPR001680">
    <property type="entry name" value="WD40_rpt"/>
</dbReference>
<dbReference type="InterPro" id="IPR036322">
    <property type="entry name" value="WD40_repeat_dom_sf"/>
</dbReference>
<dbReference type="SUPFAM" id="SSF50978">
    <property type="entry name" value="WD40 repeat-like"/>
    <property type="match status" value="1"/>
</dbReference>
<keyword evidence="2" id="KW-0677">Repeat</keyword>
<dbReference type="PROSITE" id="PS50294">
    <property type="entry name" value="WD_REPEATS_REGION"/>
    <property type="match status" value="1"/>
</dbReference>
<reference evidence="4 5" key="1">
    <citation type="journal article" date="2014" name="Genome Biol.">
        <title>Transcriptome and methylome profiling reveals relics of genome dominance in the mesopolyploid Brassica oleracea.</title>
        <authorList>
            <person name="Parkin I.A."/>
            <person name="Koh C."/>
            <person name="Tang H."/>
            <person name="Robinson S.J."/>
            <person name="Kagale S."/>
            <person name="Clarke W.E."/>
            <person name="Town C.D."/>
            <person name="Nixon J."/>
            <person name="Krishnakumar V."/>
            <person name="Bidwell S.L."/>
            <person name="Denoeud F."/>
            <person name="Belcram H."/>
            <person name="Links M.G."/>
            <person name="Just J."/>
            <person name="Clarke C."/>
            <person name="Bender T."/>
            <person name="Huebert T."/>
            <person name="Mason A.S."/>
            <person name="Pires J.C."/>
            <person name="Barker G."/>
            <person name="Moore J."/>
            <person name="Walley P.G."/>
            <person name="Manoli S."/>
            <person name="Batley J."/>
            <person name="Edwards D."/>
            <person name="Nelson M.N."/>
            <person name="Wang X."/>
            <person name="Paterson A.H."/>
            <person name="King G."/>
            <person name="Bancroft I."/>
            <person name="Chalhoub B."/>
            <person name="Sharpe A.G."/>
        </authorList>
    </citation>
    <scope>NUCLEOTIDE SEQUENCE</scope>
    <source>
        <strain evidence="4 5">cv. TO1000</strain>
    </source>
</reference>
<dbReference type="PANTHER" id="PTHR19879">
    <property type="entry name" value="TRANSCRIPTION INITIATION FACTOR TFIID"/>
    <property type="match status" value="1"/>
</dbReference>
<dbReference type="Pfam" id="PF00400">
    <property type="entry name" value="WD40"/>
    <property type="match status" value="1"/>
</dbReference>
<evidence type="ECO:0000256" key="2">
    <source>
        <dbReference type="ARBA" id="ARBA00022737"/>
    </source>
</evidence>
<dbReference type="Gene3D" id="2.130.10.10">
    <property type="entry name" value="YVTN repeat-like/Quinoprotein amine dehydrogenase"/>
    <property type="match status" value="1"/>
</dbReference>
<name>A0A0D3DIA4_BRAOL</name>
<evidence type="ECO:0000313" key="5">
    <source>
        <dbReference type="Proteomes" id="UP000032141"/>
    </source>
</evidence>
<dbReference type="STRING" id="109376.A0A0D3DIA4"/>
<evidence type="ECO:0000256" key="3">
    <source>
        <dbReference type="PROSITE-ProRule" id="PRU00221"/>
    </source>
</evidence>
<organism evidence="4 5">
    <name type="scientific">Brassica oleracea var. oleracea</name>
    <dbReference type="NCBI Taxonomy" id="109376"/>
    <lineage>
        <taxon>Eukaryota</taxon>
        <taxon>Viridiplantae</taxon>
        <taxon>Streptophyta</taxon>
        <taxon>Embryophyta</taxon>
        <taxon>Tracheophyta</taxon>
        <taxon>Spermatophyta</taxon>
        <taxon>Magnoliopsida</taxon>
        <taxon>eudicotyledons</taxon>
        <taxon>Gunneridae</taxon>
        <taxon>Pentapetalae</taxon>
        <taxon>rosids</taxon>
        <taxon>malvids</taxon>
        <taxon>Brassicales</taxon>
        <taxon>Brassicaceae</taxon>
        <taxon>Brassiceae</taxon>
        <taxon>Brassica</taxon>
    </lineage>
</organism>
<feature type="repeat" description="WD" evidence="3">
    <location>
        <begin position="4"/>
        <end position="46"/>
    </location>
</feature>
<evidence type="ECO:0000256" key="1">
    <source>
        <dbReference type="ARBA" id="ARBA00022574"/>
    </source>
</evidence>
<dbReference type="PANTHER" id="PTHR19879:SF9">
    <property type="entry name" value="TRANSCRIPTION INITIATION FACTOR TFIID SUBUNIT 5"/>
    <property type="match status" value="1"/>
</dbReference>
<dbReference type="PROSITE" id="PS00678">
    <property type="entry name" value="WD_REPEATS_1"/>
    <property type="match status" value="1"/>
</dbReference>
<dbReference type="EnsemblPlants" id="Bo7g119020.1">
    <property type="protein sequence ID" value="Bo7g119020.1"/>
    <property type="gene ID" value="Bo7g119020"/>
</dbReference>
<dbReference type="PROSITE" id="PS50082">
    <property type="entry name" value="WD_REPEATS_2"/>
    <property type="match status" value="1"/>
</dbReference>
<proteinExistence type="predicted"/>
<dbReference type="InterPro" id="IPR015943">
    <property type="entry name" value="WD40/YVTN_repeat-like_dom_sf"/>
</dbReference>